<accession>A0A1G5CRU9</accession>
<evidence type="ECO:0000313" key="2">
    <source>
        <dbReference type="Proteomes" id="UP000198870"/>
    </source>
</evidence>
<dbReference type="Proteomes" id="UP000198870">
    <property type="component" value="Unassembled WGS sequence"/>
</dbReference>
<sequence>MDYKQINDAEALVLMRMEVAGTLQIWAEESKNDGTTSRRRPPRLFHIAFPGEIMALSNLNASYSREADAGTYTGTLLRTYKASPFLDYVRAETYAASTMKHPLHHFQLITEEAIIDVVTITPPQVDEIML</sequence>
<protein>
    <submittedName>
        <fullName evidence="1">Uncharacterized protein</fullName>
    </submittedName>
</protein>
<keyword evidence="2" id="KW-1185">Reference proteome</keyword>
<dbReference type="EMBL" id="FMUX01000003">
    <property type="protein sequence ID" value="SCY05094.1"/>
    <property type="molecule type" value="Genomic_DNA"/>
</dbReference>
<reference evidence="1 2" key="1">
    <citation type="submission" date="2016-10" db="EMBL/GenBank/DDBJ databases">
        <authorList>
            <person name="de Groot N.N."/>
        </authorList>
    </citation>
    <scope>NUCLEOTIDE SEQUENCE [LARGE SCALE GENOMIC DNA]</scope>
    <source>
        <strain evidence="1 2">AA1</strain>
    </source>
</reference>
<organism evidence="1 2">
    <name type="scientific">Desulfoluna spongiiphila</name>
    <dbReference type="NCBI Taxonomy" id="419481"/>
    <lineage>
        <taxon>Bacteria</taxon>
        <taxon>Pseudomonadati</taxon>
        <taxon>Thermodesulfobacteriota</taxon>
        <taxon>Desulfobacteria</taxon>
        <taxon>Desulfobacterales</taxon>
        <taxon>Desulfolunaceae</taxon>
        <taxon>Desulfoluna</taxon>
    </lineage>
</organism>
<proteinExistence type="predicted"/>
<evidence type="ECO:0000313" key="1">
    <source>
        <dbReference type="EMBL" id="SCY05094.1"/>
    </source>
</evidence>
<dbReference type="RefSeq" id="WP_092209343.1">
    <property type="nucleotide sequence ID" value="NZ_FMUX01000003.1"/>
</dbReference>
<gene>
    <name evidence="1" type="ORF">SAMN05216233_103170</name>
</gene>
<name>A0A1G5CRU9_9BACT</name>
<dbReference type="AlphaFoldDB" id="A0A1G5CRU9"/>